<dbReference type="AlphaFoldDB" id="A0A448WNA4"/>
<evidence type="ECO:0000313" key="2">
    <source>
        <dbReference type="EMBL" id="VEL15981.1"/>
    </source>
</evidence>
<keyword evidence="3" id="KW-1185">Reference proteome</keyword>
<feature type="region of interest" description="Disordered" evidence="1">
    <location>
        <begin position="1"/>
        <end position="80"/>
    </location>
</feature>
<organism evidence="2 3">
    <name type="scientific">Protopolystoma xenopodis</name>
    <dbReference type="NCBI Taxonomy" id="117903"/>
    <lineage>
        <taxon>Eukaryota</taxon>
        <taxon>Metazoa</taxon>
        <taxon>Spiralia</taxon>
        <taxon>Lophotrochozoa</taxon>
        <taxon>Platyhelminthes</taxon>
        <taxon>Monogenea</taxon>
        <taxon>Polyopisthocotylea</taxon>
        <taxon>Polystomatidea</taxon>
        <taxon>Polystomatidae</taxon>
        <taxon>Protopolystoma</taxon>
    </lineage>
</organism>
<comment type="caution">
    <text evidence="2">The sequence shown here is derived from an EMBL/GenBank/DDBJ whole genome shotgun (WGS) entry which is preliminary data.</text>
</comment>
<sequence length="80" mass="8702">MSSSPSLSGAPTRSRPPTCPHQRQAAPTSHTLRQSPSRPLIGPGSSPSKRGRKTGQPRTTLSSARRERVQSLDRIRLLHP</sequence>
<protein>
    <submittedName>
        <fullName evidence="2">Uncharacterized protein</fullName>
    </submittedName>
</protein>
<accession>A0A448WNA4</accession>
<feature type="compositionally biased region" description="Polar residues" evidence="1">
    <location>
        <begin position="1"/>
        <end position="11"/>
    </location>
</feature>
<gene>
    <name evidence="2" type="ORF">PXEA_LOCUS9421</name>
</gene>
<evidence type="ECO:0000313" key="3">
    <source>
        <dbReference type="Proteomes" id="UP000784294"/>
    </source>
</evidence>
<dbReference type="EMBL" id="CAAALY010026652">
    <property type="protein sequence ID" value="VEL15981.1"/>
    <property type="molecule type" value="Genomic_DNA"/>
</dbReference>
<feature type="compositionally biased region" description="Basic and acidic residues" evidence="1">
    <location>
        <begin position="64"/>
        <end position="80"/>
    </location>
</feature>
<dbReference type="Proteomes" id="UP000784294">
    <property type="component" value="Unassembled WGS sequence"/>
</dbReference>
<feature type="compositionally biased region" description="Polar residues" evidence="1">
    <location>
        <begin position="25"/>
        <end position="37"/>
    </location>
</feature>
<proteinExistence type="predicted"/>
<name>A0A448WNA4_9PLAT</name>
<evidence type="ECO:0000256" key="1">
    <source>
        <dbReference type="SAM" id="MobiDB-lite"/>
    </source>
</evidence>
<reference evidence="2" key="1">
    <citation type="submission" date="2018-11" db="EMBL/GenBank/DDBJ databases">
        <authorList>
            <consortium name="Pathogen Informatics"/>
        </authorList>
    </citation>
    <scope>NUCLEOTIDE SEQUENCE</scope>
</reference>